<dbReference type="EMBL" id="JAENHL010000008">
    <property type="protein sequence ID" value="MBK1871286.1"/>
    <property type="molecule type" value="Genomic_DNA"/>
</dbReference>
<comment type="caution">
    <text evidence="1">The sequence shown here is derived from an EMBL/GenBank/DDBJ whole genome shotgun (WGS) entry which is preliminary data.</text>
</comment>
<proteinExistence type="predicted"/>
<dbReference type="EC" id="6.5.1.4" evidence="1"/>
<organism evidence="1 2">
    <name type="scientific">Taklimakanibacter albus</name>
    <dbReference type="NCBI Taxonomy" id="2800327"/>
    <lineage>
        <taxon>Bacteria</taxon>
        <taxon>Pseudomonadati</taxon>
        <taxon>Pseudomonadota</taxon>
        <taxon>Alphaproteobacteria</taxon>
        <taxon>Hyphomicrobiales</taxon>
        <taxon>Aestuariivirgaceae</taxon>
        <taxon>Taklimakanibacter</taxon>
    </lineage>
</organism>
<keyword evidence="1" id="KW-0436">Ligase</keyword>
<protein>
    <submittedName>
        <fullName evidence="1">RNA 3'-terminal phosphate cyclase</fullName>
        <ecNumber evidence="1">6.5.1.4</ecNumber>
    </submittedName>
</protein>
<sequence>MLTIDGAEGEGGGQILRSALTLSMLTGTPFRIENIRAGRSKPGLLRQHLAAVRAAAQICGGDVKGAELGATALDFVPGTITPGDYHFAIGSAGAACLVFQTIFLPLARQATPSRVVIEGGTHNISAPSFEYLDRVFLPAVRPTGFEARLTLCRHGFHPAGGGKLEAVIGPVRPAAKIMLEDRGALLSRQGEAVFANLAVDIARREAVKLTRLLSLSEDEVKIREVESSGPGNILWIEIRHERAVDIFSAHGAFGVTSEEVAVKVARQVEKYMASEAAVGPHIADQLLMPLALARGGRFTTLRPTPHTRSNIAVIEQFLPVEITIGDTRQGDRLIVVVV</sequence>
<reference evidence="1" key="1">
    <citation type="submission" date="2021-01" db="EMBL/GenBank/DDBJ databases">
        <authorList>
            <person name="Sun Q."/>
        </authorList>
    </citation>
    <scope>NUCLEOTIDE SEQUENCE</scope>
    <source>
        <strain evidence="1">YIM B02566</strain>
    </source>
</reference>
<evidence type="ECO:0000313" key="2">
    <source>
        <dbReference type="Proteomes" id="UP000616151"/>
    </source>
</evidence>
<keyword evidence="2" id="KW-1185">Reference proteome</keyword>
<gene>
    <name evidence="1" type="ORF">JHL16_33275</name>
</gene>
<name>A0ACC5RF08_9HYPH</name>
<accession>A0ACC5RF08</accession>
<dbReference type="Proteomes" id="UP000616151">
    <property type="component" value="Unassembled WGS sequence"/>
</dbReference>
<evidence type="ECO:0000313" key="1">
    <source>
        <dbReference type="EMBL" id="MBK1871286.1"/>
    </source>
</evidence>